<dbReference type="EMBL" id="CAMXCT020006516">
    <property type="protein sequence ID" value="CAL1168522.1"/>
    <property type="molecule type" value="Genomic_DNA"/>
</dbReference>
<accession>A0A9P1GLC7</accession>
<dbReference type="SUPFAM" id="SSF53098">
    <property type="entry name" value="Ribonuclease H-like"/>
    <property type="match status" value="1"/>
</dbReference>
<evidence type="ECO:0000313" key="4">
    <source>
        <dbReference type="Proteomes" id="UP001152797"/>
    </source>
</evidence>
<protein>
    <submittedName>
        <fullName evidence="3">Peptidyl-prolyl cis-trans isomerase G</fullName>
    </submittedName>
</protein>
<evidence type="ECO:0000256" key="1">
    <source>
        <dbReference type="SAM" id="MobiDB-lite"/>
    </source>
</evidence>
<evidence type="ECO:0000313" key="3">
    <source>
        <dbReference type="EMBL" id="CAL4802459.1"/>
    </source>
</evidence>
<feature type="region of interest" description="Disordered" evidence="1">
    <location>
        <begin position="846"/>
        <end position="877"/>
    </location>
</feature>
<dbReference type="GO" id="GO:0003676">
    <property type="term" value="F:nucleic acid binding"/>
    <property type="evidence" value="ECO:0007669"/>
    <property type="project" value="InterPro"/>
</dbReference>
<dbReference type="OrthoDB" id="425681at2759"/>
<dbReference type="EMBL" id="CAMXCT010006516">
    <property type="protein sequence ID" value="CAI4015147.1"/>
    <property type="molecule type" value="Genomic_DNA"/>
</dbReference>
<evidence type="ECO:0000313" key="2">
    <source>
        <dbReference type="EMBL" id="CAI4015147.1"/>
    </source>
</evidence>
<keyword evidence="4" id="KW-1185">Reference proteome</keyword>
<reference evidence="3 4" key="2">
    <citation type="submission" date="2024-05" db="EMBL/GenBank/DDBJ databases">
        <authorList>
            <person name="Chen Y."/>
            <person name="Shah S."/>
            <person name="Dougan E. K."/>
            <person name="Thang M."/>
            <person name="Chan C."/>
        </authorList>
    </citation>
    <scope>NUCLEOTIDE SEQUENCE [LARGE SCALE GENOMIC DNA]</scope>
</reference>
<dbReference type="InterPro" id="IPR012337">
    <property type="entry name" value="RNaseH-like_sf"/>
</dbReference>
<reference evidence="2" key="1">
    <citation type="submission" date="2022-10" db="EMBL/GenBank/DDBJ databases">
        <authorList>
            <person name="Chen Y."/>
            <person name="Dougan E. K."/>
            <person name="Chan C."/>
            <person name="Rhodes N."/>
            <person name="Thang M."/>
        </authorList>
    </citation>
    <scope>NUCLEOTIDE SEQUENCE</scope>
</reference>
<dbReference type="GO" id="GO:0016853">
    <property type="term" value="F:isomerase activity"/>
    <property type="evidence" value="ECO:0007669"/>
    <property type="project" value="UniProtKB-KW"/>
</dbReference>
<dbReference type="PANTHER" id="PTHR19446">
    <property type="entry name" value="REVERSE TRANSCRIPTASES"/>
    <property type="match status" value="1"/>
</dbReference>
<dbReference type="InterPro" id="IPR036397">
    <property type="entry name" value="RNaseH_sf"/>
</dbReference>
<keyword evidence="3" id="KW-0413">Isomerase</keyword>
<feature type="compositionally biased region" description="Basic and acidic residues" evidence="1">
    <location>
        <begin position="853"/>
        <end position="871"/>
    </location>
</feature>
<dbReference type="Gene3D" id="3.30.420.10">
    <property type="entry name" value="Ribonuclease H-like superfamily/Ribonuclease H"/>
    <property type="match status" value="1"/>
</dbReference>
<comment type="caution">
    <text evidence="2">The sequence shown here is derived from an EMBL/GenBank/DDBJ whole genome shotgun (WGS) entry which is preliminary data.</text>
</comment>
<feature type="non-terminal residue" evidence="2">
    <location>
        <position position="3197"/>
    </location>
</feature>
<dbReference type="Proteomes" id="UP001152797">
    <property type="component" value="Unassembled WGS sequence"/>
</dbReference>
<feature type="compositionally biased region" description="Polar residues" evidence="1">
    <location>
        <begin position="2646"/>
        <end position="2656"/>
    </location>
</feature>
<gene>
    <name evidence="2" type="ORF">C1SCF055_LOCUS39993</name>
</gene>
<organism evidence="2">
    <name type="scientific">Cladocopium goreaui</name>
    <dbReference type="NCBI Taxonomy" id="2562237"/>
    <lineage>
        <taxon>Eukaryota</taxon>
        <taxon>Sar</taxon>
        <taxon>Alveolata</taxon>
        <taxon>Dinophyceae</taxon>
        <taxon>Suessiales</taxon>
        <taxon>Symbiodiniaceae</taxon>
        <taxon>Cladocopium</taxon>
    </lineage>
</organism>
<feature type="region of interest" description="Disordered" evidence="1">
    <location>
        <begin position="2644"/>
        <end position="2664"/>
    </location>
</feature>
<name>A0A9P1GLC7_9DINO</name>
<dbReference type="EMBL" id="CAMXCT030006516">
    <property type="protein sequence ID" value="CAL4802459.1"/>
    <property type="molecule type" value="Genomic_DNA"/>
</dbReference>
<dbReference type="SUPFAM" id="SSF56672">
    <property type="entry name" value="DNA/RNA polymerases"/>
    <property type="match status" value="2"/>
</dbReference>
<sequence>MPTVETVQKVDALRTADRNRAFDLTQCVVADVTNAAAYIVRAILQIRSAASACPEPKACAINIMNIISSFAWISQFTSLAVSDCWDKGSQKALCAADISDMVAAVTNGPAAGIATTSDCADMPDPLEEEKHLPMEMLLEEIPESPSAKPRHWYLAGAGLALLVVLGVAAKVVYRSPETLLQSKNFDINTVQEWEQIPGIDQVVEHAKTLELKQPLRNLNDLFYESQPEELPWIRTECVIDVVQGAAYLGQAVVFLYKAIKYDGIRCPDNSPAGCAASIAGFITSVTWIASYLSFAANACGAAVNSGALCAGDWTALMANFGEMATVGAAVKEDCDFNKDWLALLKITGTDDAGPGWKTFVPAGAMPTVETVQKVDALRTADRNRAFDLTQCVVADVTNAAAYIVRAILQIRSAASACPEPKACAINIMNIISSFAWISQFTSLAVSDCWDKGSQKALCAADISDMVAAVTNGPAAGIATTSDCADMPDPLEEENTLFKATLVRYLATVLKMSTLLNLNAWNLHTFARKLELWATAAHFGFSSVTTLHFCTLGIMAEHMQLATEEGQEMLLEEIPESPSAKPRHWYLAGAGLALLVVIGVAAKVVYRSPETLLQSKNFDINTVQELPWIRTECVIDVVQGAAYLGQAVVFLYKVLSAHWTRLAGAGVSHGLWGFSLRLPSGAFRPRLAISLETSNIKIVAPQQDAKCDCELRHGCRALRSTTRRISRVPRFWTGDVVCDTLASLNFRRVELIEKNWRGQNTDWLVRAVGPNSTEVLQPYFETEDGETIELLIAKEAKRRKEKHRSQPLKSEFRFSFPNVGNSAPKADTRLGDFHAKEFPLLVAKGALDTPLPDESGKEMEEQDEGKRARRDAPAPADAAPWLPVGARIVKNEGRGDCLFHAIADALKVLGDVWVFPHDESNGLDPMCLFFNAAIQHYEFMDGPVAPELKRWAKKHGKERLTGGGAGSEDSLRLADFASVDTEPRLADFASPVKSKRFRIWGKSAPSNHGFSPKTREVQFASPPRLIDVDSPPVAAQKRQRPQYWLRGSKFQKGAEKDLRWECPHCPFVIEADGYKKIGQARYQHNKTAHAGQYQVGRLRPKLLLQQLPPNADVGWQCPLCQVGLTVDEKNSVSNAVLKQLRAKHRRIVHPDVSLKQWRQLAVPTPGSLQYKQQRRIALLNCAPAKCQQFAPDLDSAKFEFFVWPFLVNGKTKCQKVSFRNAWRCRKCCRCFTVRRDSNEHECRAMLTHKCTLDRIAELEKLKAQQFADHGLDQKSSLQVVCVAIDALKGFHALLSSPCFGFCRVGIVSTQPLKPIQLSDVDEPDRVVAAISEFELPDQQGVLKLIVCSNAAEFALQSVGSNPRACVARSQPWTPVKLRPLPKAAQEVEPILLSRACRLHRRFVQLQRDPGQVKLHRVCLRNLVSLADRIPEIRHGHHCDGPQLVQALSDACVRMESEHKRSRIQAWRDNIHGNLAKQVSWIKRRSQLLADIAEEPLGPQGSINAIHPATIVSQQEQTLGSLWTSVEPPNLPDLQRLLHQMGGHSAPVDLNLVWDAASLRKLAKSMCGKSAGIDGWSAEALVLLPEQWWTGFAALWNTIWCTGNVPSIWKYARVALVPKDAADWRPLAIASVLWRIGASFLVKGLRPWLSSVLDHRVSGGVPGRSVCHAVLRIVDAIHNDAQCIMVAQDLAKFFDSLQLEQVILIAMHFGAPPQLVPLLKSFYHNCWRLFTCPTRFYELQQAHNRSSQFDAIFAIRCRPSKCKLAYLSGAVGSRLAQAFGYSSSSTLKVLGTEIDFHTGDVTLSRLSVAAIKVSLQLLQFVAPTFRDRRRIIQSLVISKICWAAGLAAASTEQLLTLRKMVCQAFGGRVLLKDSAVSILLEVLPWNLDPVLASEWAALRAAFRYHCQKPAWVQMCRAAFVAKKWMDLFPRAFEAVRRLSWTVTLDGACIVRQDSLGIRRYFVLGVDNPRIIFDWLVDAHRTHALGSTRRVRESFHRHAEATAVGLDLPGVPHDARCLFSGHKTIFNAMGATLRQRQSALASGCSFWSVHGGQRVPDDDPRAECMCGLRYPSRPHLVWACDATADLRVGIAPPVNRVEERLFGKIIPEWPAPPPVVHGHHEAVEFFADCLHHVACGQRSVFIGVDGSSKHGVATFAAAVHPHPVATVVDVDGEDQSAFRAEVSAIVFALTVLQRFLQDWDFPRVVFLISDCKSALDLALSIESACPLLAKRIQELLVELKAGGFLIHLSWVPAHGRVAAGWSPPDGLPEAVARGLNHIVDVAANRRMTQTLALLVVSPLLPKHYGIAGFITSVTWIASYLSFAANACGAAVNSGALCAGDWTALMANFGEMATVGAAVKEDCDFNKDWLALLKITGTDDAGPGWKTFVPAGAMPTVETVQKADRNRAFDLTQCVVADVTNAAAYIVRAILQIRSAASACPEPKPLGSERLQTSTARWLQIVNAAHLQSIPELSDDPAQVAPQPIGVALAWKCRFCEYGISEHDRKDISADVYRGLRRAHRRQKHPHIPVSDWRKAHMMPTTATFRLKRRAHLLNVAAAKRKIAPTVCPSRNFVRVALVSRQPMRLVALPGVNMPDRVVAAVAEFKDPQGQFQKFVVASFYGPVADEAIAAQLAGQVAEVAERTLAAHATSDTVPRSASWQPGVRPSQPKAAHQAESVLLRRVRRLERRLRHLLLVPHVDTLRNKCVTGISQLAPSVFELAGYLTMSIEQLTNAAEAAVSRITQEEKLARIAAWGRQTHGNLARQSAWIKWRRQVLADIAKDPVQPDQRFAGIHPTSVIAEQQREWSARWTHDGVSTAPQVEQLLHSLPSPPLSAFPSDMQWTGSKLKQIAKEMVSKASGPDDWGAADLIVLPDGFWEALSRLWQKVYDTGSIPKMWAHARVALLPKQQMEWRPLSIASVFWRIGARHIVCQLRPWVETWLNHHVYGAAPGRSVSHALLRILDAANELENRIFVAQDLSKFLTQFRQKLLQSLILPKFTWAAGVAGLPEDQLLLVRKLMIKAFGGRVALHDSPMSIMLELMSWKLDPVCATNWAALRAACQFFTKPPRWVDQSVLVRFQNSGQDAWHRPCADAMEWKMGAVQATAVIACLDQDVEEMRSLAVSDCWDKGSQKALCAADISDMVAAVTNGPAAGIATTSDCADMPDPLEEEKHLPMVEKVPPCHGLGTAVCNLEDDGVSALA</sequence>
<proteinExistence type="predicted"/>
<dbReference type="InterPro" id="IPR043502">
    <property type="entry name" value="DNA/RNA_pol_sf"/>
</dbReference>